<comment type="caution">
    <text evidence="13">The sequence shown here is derived from an EMBL/GenBank/DDBJ whole genome shotgun (WGS) entry which is preliminary data.</text>
</comment>
<keyword evidence="11 12" id="KW-0407">Ion channel</keyword>
<evidence type="ECO:0000256" key="12">
    <source>
        <dbReference type="RuleBase" id="RU010713"/>
    </source>
</evidence>
<proteinExistence type="inferred from homology"/>
<dbReference type="GO" id="GO:0005243">
    <property type="term" value="F:gap junction channel activity"/>
    <property type="evidence" value="ECO:0007669"/>
    <property type="project" value="TreeGrafter"/>
</dbReference>
<keyword evidence="8 12" id="KW-1133">Transmembrane helix</keyword>
<feature type="transmembrane region" description="Helical" evidence="12">
    <location>
        <begin position="108"/>
        <end position="130"/>
    </location>
</feature>
<keyword evidence="9 12" id="KW-0406">Ion transport</keyword>
<comment type="similarity">
    <text evidence="12">Belongs to the pannexin family.</text>
</comment>
<evidence type="ECO:0000313" key="13">
    <source>
        <dbReference type="EMBL" id="KAG5678804.1"/>
    </source>
</evidence>
<dbReference type="GO" id="GO:0005921">
    <property type="term" value="C:gap junction"/>
    <property type="evidence" value="ECO:0007669"/>
    <property type="project" value="UniProtKB-SubCell"/>
</dbReference>
<keyword evidence="6" id="KW-0303">Gap junction</keyword>
<feature type="transmembrane region" description="Helical" evidence="12">
    <location>
        <begin position="30"/>
        <end position="48"/>
    </location>
</feature>
<evidence type="ECO:0000256" key="6">
    <source>
        <dbReference type="ARBA" id="ARBA00022868"/>
    </source>
</evidence>
<evidence type="ECO:0000256" key="2">
    <source>
        <dbReference type="ARBA" id="ARBA00004651"/>
    </source>
</evidence>
<keyword evidence="7" id="KW-0965">Cell junction</keyword>
<evidence type="ECO:0000256" key="11">
    <source>
        <dbReference type="ARBA" id="ARBA00023303"/>
    </source>
</evidence>
<dbReference type="GO" id="GO:0034220">
    <property type="term" value="P:monoatomic ion transmembrane transport"/>
    <property type="evidence" value="ECO:0007669"/>
    <property type="project" value="UniProtKB-KW"/>
</dbReference>
<accession>A0A9J6C9I9</accession>
<keyword evidence="14" id="KW-1185">Reference proteome</keyword>
<sequence>MFYLFESLKSLTRLHQISIDNLTFKIHYRVTFLILVICSILITSYQYWGKPISCLTEDGDAEQYILDFCWVASTFTIPKFYDKKGQKDVVAPGVGGEIESDEKKYHTYYQWVCIVLFAQAIVFYLPHYLWKNWEGNKLKYLVQDLQNPILDVRTKKKQIIFAVQSFKRNCKNQKIYAYKFIFCEVLNFINVFWQMRILNNFLGGEFSTYGTDVWDFLSMDQSVRTDPMVKIFPKLTKCNYFHYGTTGSIQKRDALCNLPLNNLNEKIFVFLWFWFNIVIFFTFCQLLLRFISFISPDYRALNLTSSRNSEGYNDKMKYVLINCDIGGWFLLYMIKKNINEFYFEEIINKLAKIFYQQKRNLEKEKEKQFKNNAKKVEKQNILNSQNVQNIIQKESHSYENEKKTLNGNASVKSNDENSVYMDNSHYMETIVYRRNSNRTEDGEVYELAKLPPV</sequence>
<feature type="transmembrane region" description="Helical" evidence="12">
    <location>
        <begin position="175"/>
        <end position="193"/>
    </location>
</feature>
<evidence type="ECO:0000256" key="3">
    <source>
        <dbReference type="ARBA" id="ARBA00022448"/>
    </source>
</evidence>
<evidence type="ECO:0000313" key="14">
    <source>
        <dbReference type="Proteomes" id="UP001107558"/>
    </source>
</evidence>
<comment type="function">
    <text evidence="12">Structural component of the gap junctions.</text>
</comment>
<evidence type="ECO:0000256" key="9">
    <source>
        <dbReference type="ARBA" id="ARBA00023065"/>
    </source>
</evidence>
<keyword evidence="10 12" id="KW-0472">Membrane</keyword>
<dbReference type="PROSITE" id="PS51013">
    <property type="entry name" value="PANNEXIN"/>
    <property type="match status" value="1"/>
</dbReference>
<evidence type="ECO:0000256" key="1">
    <source>
        <dbReference type="ARBA" id="ARBA00004610"/>
    </source>
</evidence>
<dbReference type="GO" id="GO:0007602">
    <property type="term" value="P:phototransduction"/>
    <property type="evidence" value="ECO:0007669"/>
    <property type="project" value="TreeGrafter"/>
</dbReference>
<dbReference type="PANTHER" id="PTHR11893">
    <property type="entry name" value="INNEXIN"/>
    <property type="match status" value="1"/>
</dbReference>
<dbReference type="Proteomes" id="UP001107558">
    <property type="component" value="Chromosome 2"/>
</dbReference>
<name>A0A9J6C9I9_POLVA</name>
<gene>
    <name evidence="12" type="primary">inx</name>
    <name evidence="13" type="ORF">PVAND_008438</name>
</gene>
<dbReference type="OrthoDB" id="5867527at2759"/>
<dbReference type="PANTHER" id="PTHR11893:SF41">
    <property type="entry name" value="INNEXIN INX2"/>
    <property type="match status" value="1"/>
</dbReference>
<keyword evidence="4" id="KW-1003">Cell membrane</keyword>
<protein>
    <recommendedName>
        <fullName evidence="12">Innexin</fullName>
    </recommendedName>
</protein>
<keyword evidence="3 12" id="KW-0813">Transport</keyword>
<evidence type="ECO:0000256" key="7">
    <source>
        <dbReference type="ARBA" id="ARBA00022949"/>
    </source>
</evidence>
<evidence type="ECO:0000256" key="5">
    <source>
        <dbReference type="ARBA" id="ARBA00022692"/>
    </source>
</evidence>
<dbReference type="AlphaFoldDB" id="A0A9J6C9I9"/>
<evidence type="ECO:0000256" key="4">
    <source>
        <dbReference type="ARBA" id="ARBA00022475"/>
    </source>
</evidence>
<reference evidence="13" key="1">
    <citation type="submission" date="2021-03" db="EMBL/GenBank/DDBJ databases">
        <title>Chromosome level genome of the anhydrobiotic midge Polypedilum vanderplanki.</title>
        <authorList>
            <person name="Yoshida Y."/>
            <person name="Kikawada T."/>
            <person name="Gusev O."/>
        </authorList>
    </citation>
    <scope>NUCLEOTIDE SEQUENCE</scope>
    <source>
        <strain evidence="13">NIAS01</strain>
        <tissue evidence="13">Whole body or cell culture</tissue>
    </source>
</reference>
<keyword evidence="5 12" id="KW-0812">Transmembrane</keyword>
<organism evidence="13 14">
    <name type="scientific">Polypedilum vanderplanki</name>
    <name type="common">Sleeping chironomid midge</name>
    <dbReference type="NCBI Taxonomy" id="319348"/>
    <lineage>
        <taxon>Eukaryota</taxon>
        <taxon>Metazoa</taxon>
        <taxon>Ecdysozoa</taxon>
        <taxon>Arthropoda</taxon>
        <taxon>Hexapoda</taxon>
        <taxon>Insecta</taxon>
        <taxon>Pterygota</taxon>
        <taxon>Neoptera</taxon>
        <taxon>Endopterygota</taxon>
        <taxon>Diptera</taxon>
        <taxon>Nematocera</taxon>
        <taxon>Chironomoidea</taxon>
        <taxon>Chironomidae</taxon>
        <taxon>Chironominae</taxon>
        <taxon>Polypedilum</taxon>
        <taxon>Polypedilum</taxon>
    </lineage>
</organism>
<evidence type="ECO:0000256" key="10">
    <source>
        <dbReference type="ARBA" id="ARBA00023136"/>
    </source>
</evidence>
<evidence type="ECO:0000256" key="8">
    <source>
        <dbReference type="ARBA" id="ARBA00022989"/>
    </source>
</evidence>
<dbReference type="EMBL" id="JADBJN010000002">
    <property type="protein sequence ID" value="KAG5678804.1"/>
    <property type="molecule type" value="Genomic_DNA"/>
</dbReference>
<dbReference type="InterPro" id="IPR000990">
    <property type="entry name" value="Innexin"/>
</dbReference>
<dbReference type="PRINTS" id="PR01262">
    <property type="entry name" value="INNEXIN"/>
</dbReference>
<comment type="subcellular location">
    <subcellularLocation>
        <location evidence="1">Cell junction</location>
        <location evidence="1">Gap junction</location>
    </subcellularLocation>
    <subcellularLocation>
        <location evidence="2 12">Cell membrane</location>
        <topology evidence="2 12">Multi-pass membrane protein</topology>
    </subcellularLocation>
</comment>
<dbReference type="Pfam" id="PF00876">
    <property type="entry name" value="Innexin"/>
    <property type="match status" value="1"/>
</dbReference>
<dbReference type="GO" id="GO:0005886">
    <property type="term" value="C:plasma membrane"/>
    <property type="evidence" value="ECO:0007669"/>
    <property type="project" value="UniProtKB-SubCell"/>
</dbReference>
<feature type="transmembrane region" description="Helical" evidence="12">
    <location>
        <begin position="267"/>
        <end position="288"/>
    </location>
</feature>